<protein>
    <submittedName>
        <fullName evidence="5">Fructokinase</fullName>
    </submittedName>
</protein>
<feature type="domain" description="Carbohydrate kinase PfkB" evidence="4">
    <location>
        <begin position="27"/>
        <end position="287"/>
    </location>
</feature>
<keyword evidence="6" id="KW-1185">Reference proteome</keyword>
<dbReference type="STRING" id="1075417.SAMN05421823_101219"/>
<name>A0A1G8WZD2_9BACT</name>
<dbReference type="PROSITE" id="PS00583">
    <property type="entry name" value="PFKB_KINASES_1"/>
    <property type="match status" value="1"/>
</dbReference>
<evidence type="ECO:0000259" key="4">
    <source>
        <dbReference type="Pfam" id="PF00294"/>
    </source>
</evidence>
<dbReference type="InterPro" id="IPR050306">
    <property type="entry name" value="PfkB_Carbo_kinase"/>
</dbReference>
<dbReference type="Proteomes" id="UP000198510">
    <property type="component" value="Unassembled WGS sequence"/>
</dbReference>
<dbReference type="PROSITE" id="PS00584">
    <property type="entry name" value="PFKB_KINASES_2"/>
    <property type="match status" value="1"/>
</dbReference>
<dbReference type="CDD" id="cd01167">
    <property type="entry name" value="bac_FRK"/>
    <property type="match status" value="1"/>
</dbReference>
<dbReference type="PANTHER" id="PTHR43085:SF57">
    <property type="entry name" value="CARBOHYDRATE KINASE PFKB DOMAIN-CONTAINING PROTEIN"/>
    <property type="match status" value="1"/>
</dbReference>
<dbReference type="Gene3D" id="3.40.1190.20">
    <property type="match status" value="1"/>
</dbReference>
<evidence type="ECO:0000256" key="3">
    <source>
        <dbReference type="ARBA" id="ARBA00022777"/>
    </source>
</evidence>
<dbReference type="EMBL" id="FNFO01000001">
    <property type="protein sequence ID" value="SDJ83436.1"/>
    <property type="molecule type" value="Genomic_DNA"/>
</dbReference>
<evidence type="ECO:0000313" key="6">
    <source>
        <dbReference type="Proteomes" id="UP000198510"/>
    </source>
</evidence>
<dbReference type="OrthoDB" id="9813569at2"/>
<dbReference type="SUPFAM" id="SSF53613">
    <property type="entry name" value="Ribokinase-like"/>
    <property type="match status" value="1"/>
</dbReference>
<proteinExistence type="inferred from homology"/>
<dbReference type="AlphaFoldDB" id="A0A1G8WZD2"/>
<reference evidence="5 6" key="1">
    <citation type="submission" date="2016-10" db="EMBL/GenBank/DDBJ databases">
        <authorList>
            <person name="de Groot N.N."/>
        </authorList>
    </citation>
    <scope>NUCLEOTIDE SEQUENCE [LARGE SCALE GENOMIC DNA]</scope>
    <source>
        <strain evidence="5 6">DSM 25186</strain>
    </source>
</reference>
<organism evidence="5 6">
    <name type="scientific">Catalinimonas alkaloidigena</name>
    <dbReference type="NCBI Taxonomy" id="1075417"/>
    <lineage>
        <taxon>Bacteria</taxon>
        <taxon>Pseudomonadati</taxon>
        <taxon>Bacteroidota</taxon>
        <taxon>Cytophagia</taxon>
        <taxon>Cytophagales</taxon>
        <taxon>Catalimonadaceae</taxon>
        <taxon>Catalinimonas</taxon>
    </lineage>
</organism>
<dbReference type="InterPro" id="IPR002173">
    <property type="entry name" value="Carboh/pur_kinase_PfkB_CS"/>
</dbReference>
<dbReference type="InterPro" id="IPR029056">
    <property type="entry name" value="Ribokinase-like"/>
</dbReference>
<evidence type="ECO:0000256" key="1">
    <source>
        <dbReference type="ARBA" id="ARBA00010688"/>
    </source>
</evidence>
<keyword evidence="3 5" id="KW-0418">Kinase</keyword>
<evidence type="ECO:0000256" key="2">
    <source>
        <dbReference type="ARBA" id="ARBA00022679"/>
    </source>
</evidence>
<gene>
    <name evidence="5" type="ORF">SAMN05421823_101219</name>
</gene>
<dbReference type="GO" id="GO:0016301">
    <property type="term" value="F:kinase activity"/>
    <property type="evidence" value="ECO:0007669"/>
    <property type="project" value="UniProtKB-KW"/>
</dbReference>
<accession>A0A1G8WZD2</accession>
<dbReference type="PANTHER" id="PTHR43085">
    <property type="entry name" value="HEXOKINASE FAMILY MEMBER"/>
    <property type="match status" value="1"/>
</dbReference>
<sequence>MKTSDTTPTQRAICFGEVLYDYLPNGKFPGGAPMNVALHLHQHGIETRMISSVGNDEEGVELITYLNERSLPTYYIQRQKLYPTGKVYADVSQPGNVTYKIVEPVAWDFIQHTDEVVRAVKGADLFLYGSLAARGEVSSDTLLHLLPHAQLAVFDVNLRAPFYTPSLVEALLQQAHMVKLNEEEFALLTHWFLKQPGDEQAIPQLARLFKLQTVCLTHGADGATLWHEGDVWRQPGFTVEVKDTIGSGDAFLGAFLSKWLQGAAPAECLRYGCAVGAFVASREAATPVLDPEAIQALLRQQTPHVSSRT</sequence>
<comment type="similarity">
    <text evidence="1">Belongs to the carbohydrate kinase PfkB family.</text>
</comment>
<keyword evidence="2" id="KW-0808">Transferase</keyword>
<dbReference type="InterPro" id="IPR011611">
    <property type="entry name" value="PfkB_dom"/>
</dbReference>
<evidence type="ECO:0000313" key="5">
    <source>
        <dbReference type="EMBL" id="SDJ83436.1"/>
    </source>
</evidence>
<dbReference type="RefSeq" id="WP_089678049.1">
    <property type="nucleotide sequence ID" value="NZ_FNFO01000001.1"/>
</dbReference>
<dbReference type="Pfam" id="PF00294">
    <property type="entry name" value="PfkB"/>
    <property type="match status" value="1"/>
</dbReference>